<protein>
    <submittedName>
        <fullName evidence="1">39747_t:CDS:1</fullName>
    </submittedName>
</protein>
<evidence type="ECO:0000313" key="2">
    <source>
        <dbReference type="Proteomes" id="UP000789901"/>
    </source>
</evidence>
<sequence length="58" mass="6698">MASFIYVNSNTDDTFEKVDYKINEQNSIEEIAYFTKSLTVQHIQFSAISVEYSPTDPK</sequence>
<gene>
    <name evidence="1" type="ORF">GMARGA_LOCUS33092</name>
</gene>
<dbReference type="EMBL" id="CAJVQB010053868">
    <property type="protein sequence ID" value="CAG8836559.1"/>
    <property type="molecule type" value="Genomic_DNA"/>
</dbReference>
<comment type="caution">
    <text evidence="1">The sequence shown here is derived from an EMBL/GenBank/DDBJ whole genome shotgun (WGS) entry which is preliminary data.</text>
</comment>
<keyword evidence="2" id="KW-1185">Reference proteome</keyword>
<dbReference type="Proteomes" id="UP000789901">
    <property type="component" value="Unassembled WGS sequence"/>
</dbReference>
<organism evidence="1 2">
    <name type="scientific">Gigaspora margarita</name>
    <dbReference type="NCBI Taxonomy" id="4874"/>
    <lineage>
        <taxon>Eukaryota</taxon>
        <taxon>Fungi</taxon>
        <taxon>Fungi incertae sedis</taxon>
        <taxon>Mucoromycota</taxon>
        <taxon>Glomeromycotina</taxon>
        <taxon>Glomeromycetes</taxon>
        <taxon>Diversisporales</taxon>
        <taxon>Gigasporaceae</taxon>
        <taxon>Gigaspora</taxon>
    </lineage>
</organism>
<name>A0ABN7WPG9_GIGMA</name>
<reference evidence="1 2" key="1">
    <citation type="submission" date="2021-06" db="EMBL/GenBank/DDBJ databases">
        <authorList>
            <person name="Kallberg Y."/>
            <person name="Tangrot J."/>
            <person name="Rosling A."/>
        </authorList>
    </citation>
    <scope>NUCLEOTIDE SEQUENCE [LARGE SCALE GENOMIC DNA]</scope>
    <source>
        <strain evidence="1 2">120-4 pot B 10/14</strain>
    </source>
</reference>
<feature type="non-terminal residue" evidence="1">
    <location>
        <position position="58"/>
    </location>
</feature>
<evidence type="ECO:0000313" key="1">
    <source>
        <dbReference type="EMBL" id="CAG8836559.1"/>
    </source>
</evidence>
<proteinExistence type="predicted"/>
<accession>A0ABN7WPG9</accession>